<dbReference type="EC" id="2.7.1.11" evidence="5"/>
<evidence type="ECO:0000256" key="1">
    <source>
        <dbReference type="ARBA" id="ARBA00001946"/>
    </source>
</evidence>
<keyword evidence="10 17" id="KW-0418">Kinase</keyword>
<accession>A0A0P9CPY6</accession>
<evidence type="ECO:0000313" key="17">
    <source>
        <dbReference type="EMBL" id="KPV48092.1"/>
    </source>
</evidence>
<comment type="similarity">
    <text evidence="14">Belongs to the phosphofructokinase type A (PFKA) family.</text>
</comment>
<comment type="function">
    <text evidence="2">Catalyzes the phosphorylation of D-fructose 6-phosphate to fructose 1,6-bisphosphate by ATP, the first committing step of glycolysis.</text>
</comment>
<keyword evidence="6" id="KW-0963">Cytoplasm</keyword>
<evidence type="ECO:0000256" key="3">
    <source>
        <dbReference type="ARBA" id="ARBA00004496"/>
    </source>
</evidence>
<dbReference type="GO" id="GO:0061621">
    <property type="term" value="P:canonical glycolysis"/>
    <property type="evidence" value="ECO:0007669"/>
    <property type="project" value="TreeGrafter"/>
</dbReference>
<dbReference type="Proteomes" id="UP000050509">
    <property type="component" value="Unassembled WGS sequence"/>
</dbReference>
<dbReference type="PANTHER" id="PTHR13697">
    <property type="entry name" value="PHOSPHOFRUCTOKINASE"/>
    <property type="match status" value="1"/>
</dbReference>
<comment type="subcellular location">
    <subcellularLocation>
        <location evidence="3">Cytoplasm</location>
    </subcellularLocation>
</comment>
<evidence type="ECO:0000256" key="14">
    <source>
        <dbReference type="ARBA" id="ARBA00038478"/>
    </source>
</evidence>
<organism evidence="17 18">
    <name type="scientific">Kouleothrix aurantiaca</name>
    <dbReference type="NCBI Taxonomy" id="186479"/>
    <lineage>
        <taxon>Bacteria</taxon>
        <taxon>Bacillati</taxon>
        <taxon>Chloroflexota</taxon>
        <taxon>Chloroflexia</taxon>
        <taxon>Chloroflexales</taxon>
        <taxon>Roseiflexineae</taxon>
        <taxon>Roseiflexaceae</taxon>
        <taxon>Kouleothrix</taxon>
    </lineage>
</organism>
<dbReference type="PRINTS" id="PR00476">
    <property type="entry name" value="PHFRCTKINASE"/>
</dbReference>
<dbReference type="PANTHER" id="PTHR13697:SF4">
    <property type="entry name" value="ATP-DEPENDENT 6-PHOSPHOFRUCTOKINASE"/>
    <property type="match status" value="1"/>
</dbReference>
<evidence type="ECO:0000256" key="7">
    <source>
        <dbReference type="ARBA" id="ARBA00022679"/>
    </source>
</evidence>
<evidence type="ECO:0000256" key="10">
    <source>
        <dbReference type="ARBA" id="ARBA00022777"/>
    </source>
</evidence>
<dbReference type="Pfam" id="PF00365">
    <property type="entry name" value="PFK"/>
    <property type="match status" value="1"/>
</dbReference>
<dbReference type="GO" id="GO:0003872">
    <property type="term" value="F:6-phosphofructokinase activity"/>
    <property type="evidence" value="ECO:0007669"/>
    <property type="project" value="UniProtKB-EC"/>
</dbReference>
<comment type="caution">
    <text evidence="17">The sequence shown here is derived from an EMBL/GenBank/DDBJ whole genome shotgun (WGS) entry which is preliminary data.</text>
</comment>
<keyword evidence="13" id="KW-0324">Glycolysis</keyword>
<evidence type="ECO:0000313" key="18">
    <source>
        <dbReference type="Proteomes" id="UP000050509"/>
    </source>
</evidence>
<evidence type="ECO:0000256" key="11">
    <source>
        <dbReference type="ARBA" id="ARBA00022840"/>
    </source>
</evidence>
<feature type="domain" description="Phosphofructokinase" evidence="16">
    <location>
        <begin position="3"/>
        <end position="177"/>
    </location>
</feature>
<keyword evidence="7" id="KW-0808">Transferase</keyword>
<evidence type="ECO:0000256" key="15">
    <source>
        <dbReference type="ARBA" id="ARBA00048070"/>
    </source>
</evidence>
<sequence>MKRIAVLTSGGDAPGMNAAIRAVARTGIDRGWEVLGIKHGYTGLLSGTMALLGARDVGGILQQGGTILGSARCPAFTTQEGREAALRTLHQHDIEALLVIGGNGSQTGAHALAQMGFPVVGVASTIDNDLYGSEITIGVDTALNVALEAIDRLKVTASSHQRAFLIEVMGRECGYLA</sequence>
<evidence type="ECO:0000256" key="6">
    <source>
        <dbReference type="ARBA" id="ARBA00022490"/>
    </source>
</evidence>
<dbReference type="AlphaFoldDB" id="A0A0P9CPY6"/>
<evidence type="ECO:0000256" key="2">
    <source>
        <dbReference type="ARBA" id="ARBA00002659"/>
    </source>
</evidence>
<dbReference type="SUPFAM" id="SSF53784">
    <property type="entry name" value="Phosphofructokinase"/>
    <property type="match status" value="1"/>
</dbReference>
<dbReference type="InterPro" id="IPR000023">
    <property type="entry name" value="Phosphofructokinase_dom"/>
</dbReference>
<feature type="non-terminal residue" evidence="17">
    <location>
        <position position="177"/>
    </location>
</feature>
<comment type="catalytic activity">
    <reaction evidence="15">
        <text>beta-D-fructose 6-phosphate + ATP = beta-D-fructose 1,6-bisphosphate + ADP + H(+)</text>
        <dbReference type="Rhea" id="RHEA:16109"/>
        <dbReference type="ChEBI" id="CHEBI:15378"/>
        <dbReference type="ChEBI" id="CHEBI:30616"/>
        <dbReference type="ChEBI" id="CHEBI:32966"/>
        <dbReference type="ChEBI" id="CHEBI:57634"/>
        <dbReference type="ChEBI" id="CHEBI:456216"/>
        <dbReference type="EC" id="2.7.1.11"/>
    </reaction>
</comment>
<keyword evidence="9" id="KW-0547">Nucleotide-binding</keyword>
<dbReference type="InterPro" id="IPR022953">
    <property type="entry name" value="ATP_PFK"/>
</dbReference>
<dbReference type="EMBL" id="LJCR01002954">
    <property type="protein sequence ID" value="KPV48092.1"/>
    <property type="molecule type" value="Genomic_DNA"/>
</dbReference>
<proteinExistence type="inferred from homology"/>
<evidence type="ECO:0000256" key="5">
    <source>
        <dbReference type="ARBA" id="ARBA00012055"/>
    </source>
</evidence>
<dbReference type="GO" id="GO:0005524">
    <property type="term" value="F:ATP binding"/>
    <property type="evidence" value="ECO:0007669"/>
    <property type="project" value="UniProtKB-KW"/>
</dbReference>
<comment type="cofactor">
    <cofactor evidence="1">
        <name>Mg(2+)</name>
        <dbReference type="ChEBI" id="CHEBI:18420"/>
    </cofactor>
</comment>
<dbReference type="GO" id="GO:0046872">
    <property type="term" value="F:metal ion binding"/>
    <property type="evidence" value="ECO:0007669"/>
    <property type="project" value="UniProtKB-KW"/>
</dbReference>
<keyword evidence="18" id="KW-1185">Reference proteome</keyword>
<reference evidence="17 18" key="1">
    <citation type="submission" date="2015-09" db="EMBL/GenBank/DDBJ databases">
        <title>Draft genome sequence of Kouleothrix aurantiaca JCM 19913.</title>
        <authorList>
            <person name="Hemp J."/>
        </authorList>
    </citation>
    <scope>NUCLEOTIDE SEQUENCE [LARGE SCALE GENOMIC DNA]</scope>
    <source>
        <strain evidence="17 18">COM-B</strain>
    </source>
</reference>
<dbReference type="GO" id="GO:0048029">
    <property type="term" value="F:monosaccharide binding"/>
    <property type="evidence" value="ECO:0007669"/>
    <property type="project" value="TreeGrafter"/>
</dbReference>
<evidence type="ECO:0000256" key="8">
    <source>
        <dbReference type="ARBA" id="ARBA00022723"/>
    </source>
</evidence>
<dbReference type="GO" id="GO:0006002">
    <property type="term" value="P:fructose 6-phosphate metabolic process"/>
    <property type="evidence" value="ECO:0007669"/>
    <property type="project" value="InterPro"/>
</dbReference>
<dbReference type="GO" id="GO:0042802">
    <property type="term" value="F:identical protein binding"/>
    <property type="evidence" value="ECO:0007669"/>
    <property type="project" value="TreeGrafter"/>
</dbReference>
<comment type="pathway">
    <text evidence="4">Carbohydrate degradation; glycolysis; D-glyceraldehyde 3-phosphate and glycerone phosphate from D-glucose: step 3/4.</text>
</comment>
<dbReference type="GO" id="GO:0070095">
    <property type="term" value="F:fructose-6-phosphate binding"/>
    <property type="evidence" value="ECO:0007669"/>
    <property type="project" value="TreeGrafter"/>
</dbReference>
<evidence type="ECO:0000259" key="16">
    <source>
        <dbReference type="Pfam" id="PF00365"/>
    </source>
</evidence>
<evidence type="ECO:0000256" key="12">
    <source>
        <dbReference type="ARBA" id="ARBA00022842"/>
    </source>
</evidence>
<protein>
    <recommendedName>
        <fullName evidence="5">6-phosphofructokinase</fullName>
        <ecNumber evidence="5">2.7.1.11</ecNumber>
    </recommendedName>
</protein>
<dbReference type="InterPro" id="IPR035966">
    <property type="entry name" value="PKF_sf"/>
</dbReference>
<keyword evidence="8" id="KW-0479">Metal-binding</keyword>
<keyword evidence="11" id="KW-0067">ATP-binding</keyword>
<dbReference type="Gene3D" id="3.40.50.450">
    <property type="match status" value="1"/>
</dbReference>
<name>A0A0P9CPY6_9CHLR</name>
<dbReference type="GO" id="GO:0016208">
    <property type="term" value="F:AMP binding"/>
    <property type="evidence" value="ECO:0007669"/>
    <property type="project" value="TreeGrafter"/>
</dbReference>
<evidence type="ECO:0000256" key="4">
    <source>
        <dbReference type="ARBA" id="ARBA00004679"/>
    </source>
</evidence>
<gene>
    <name evidence="17" type="ORF">SE17_39915</name>
</gene>
<evidence type="ECO:0000256" key="9">
    <source>
        <dbReference type="ARBA" id="ARBA00022741"/>
    </source>
</evidence>
<keyword evidence="12" id="KW-0460">Magnesium</keyword>
<dbReference type="UniPathway" id="UPA00109">
    <property type="reaction ID" value="UER00182"/>
</dbReference>
<dbReference type="GO" id="GO:0005945">
    <property type="term" value="C:6-phosphofructokinase complex"/>
    <property type="evidence" value="ECO:0007669"/>
    <property type="project" value="TreeGrafter"/>
</dbReference>
<evidence type="ECO:0000256" key="13">
    <source>
        <dbReference type="ARBA" id="ARBA00023152"/>
    </source>
</evidence>
<dbReference type="GO" id="GO:0030388">
    <property type="term" value="P:fructose 1,6-bisphosphate metabolic process"/>
    <property type="evidence" value="ECO:0007669"/>
    <property type="project" value="TreeGrafter"/>
</dbReference>